<evidence type="ECO:0000313" key="3">
    <source>
        <dbReference type="Proteomes" id="UP000828924"/>
    </source>
</evidence>
<keyword evidence="3" id="KW-1185">Reference proteome</keyword>
<organism evidence="2 3">
    <name type="scientific">Streptomyces formicae</name>
    <dbReference type="NCBI Taxonomy" id="1616117"/>
    <lineage>
        <taxon>Bacteria</taxon>
        <taxon>Bacillati</taxon>
        <taxon>Actinomycetota</taxon>
        <taxon>Actinomycetes</taxon>
        <taxon>Kitasatosporales</taxon>
        <taxon>Streptomycetaceae</taxon>
        <taxon>Streptomyces</taxon>
    </lineage>
</organism>
<evidence type="ECO:0000256" key="1">
    <source>
        <dbReference type="SAM" id="MobiDB-lite"/>
    </source>
</evidence>
<protein>
    <submittedName>
        <fullName evidence="2">Uncharacterized protein</fullName>
    </submittedName>
</protein>
<name>A0ABY3WFA9_9ACTN</name>
<feature type="region of interest" description="Disordered" evidence="1">
    <location>
        <begin position="46"/>
        <end position="87"/>
    </location>
</feature>
<sequence length="87" mass="9077">MGSEGRRTVRRPQDEQVCPACGQPLGTVIKRRKVLGAFVPEWVRDTCHNPDCRLGTEPAEGPDTTDKAADGPGDGEPTTGSAAGSSA</sequence>
<accession>A0ABY3WFA9</accession>
<proteinExistence type="predicted"/>
<reference evidence="2 3" key="1">
    <citation type="submission" date="2021-03" db="EMBL/GenBank/DDBJ databases">
        <title>Complete genome of Streptomyces formicae strain 1H-GS9 (DSM 100524).</title>
        <authorList>
            <person name="Atanasov K.E."/>
            <person name="Altabella T."/>
            <person name="Ferrer A."/>
        </authorList>
    </citation>
    <scope>NUCLEOTIDE SEQUENCE [LARGE SCALE GENOMIC DNA]</scope>
    <source>
        <strain evidence="2 3">1H-GS9</strain>
    </source>
</reference>
<gene>
    <name evidence="2" type="ORF">J4032_06705</name>
</gene>
<dbReference type="RefSeq" id="WP_242329801.1">
    <property type="nucleotide sequence ID" value="NZ_CP071872.1"/>
</dbReference>
<feature type="compositionally biased region" description="Polar residues" evidence="1">
    <location>
        <begin position="78"/>
        <end position="87"/>
    </location>
</feature>
<dbReference type="EMBL" id="CP071872">
    <property type="protein sequence ID" value="UNM11254.1"/>
    <property type="molecule type" value="Genomic_DNA"/>
</dbReference>
<dbReference type="Proteomes" id="UP000828924">
    <property type="component" value="Chromosome"/>
</dbReference>
<evidence type="ECO:0000313" key="2">
    <source>
        <dbReference type="EMBL" id="UNM11254.1"/>
    </source>
</evidence>